<reference evidence="3 4" key="1">
    <citation type="journal article" date="2016" name="Mol. Biol. Evol.">
        <title>Comparative Genomics of Early-Diverging Mushroom-Forming Fungi Provides Insights into the Origins of Lignocellulose Decay Capabilities.</title>
        <authorList>
            <person name="Nagy L.G."/>
            <person name="Riley R."/>
            <person name="Tritt A."/>
            <person name="Adam C."/>
            <person name="Daum C."/>
            <person name="Floudas D."/>
            <person name="Sun H."/>
            <person name="Yadav J.S."/>
            <person name="Pangilinan J."/>
            <person name="Larsson K.H."/>
            <person name="Matsuura K."/>
            <person name="Barry K."/>
            <person name="Labutti K."/>
            <person name="Kuo R."/>
            <person name="Ohm R.A."/>
            <person name="Bhattacharya S.S."/>
            <person name="Shirouzu T."/>
            <person name="Yoshinaga Y."/>
            <person name="Martin F.M."/>
            <person name="Grigoriev I.V."/>
            <person name="Hibbett D.S."/>
        </authorList>
    </citation>
    <scope>NUCLEOTIDE SEQUENCE [LARGE SCALE GENOMIC DNA]</scope>
    <source>
        <strain evidence="3 4">CBS 109695</strain>
    </source>
</reference>
<dbReference type="Proteomes" id="UP000076532">
    <property type="component" value="Unassembled WGS sequence"/>
</dbReference>
<evidence type="ECO:0000256" key="1">
    <source>
        <dbReference type="SAM" id="MobiDB-lite"/>
    </source>
</evidence>
<keyword evidence="4" id="KW-1185">Reference proteome</keyword>
<sequence length="206" mass="22349">MVPTDVIQTINIITQFASTAALAPALPFGPSPDATKLMQHIDSGTCTLDLTLQVSSNRLHENHDDAGDPAHKRDMMIVKHGILCRIGFLGILPLGMLIARWTRTFTTLATTRRPAQNNAYASPGLLVITLTYWQARKMYMYEYPEWTTSQVPRGRLVLVSRQFKQADAAKAGKQQIGGGSLKGGSAAGTVHAGPEMREGSGNTWSA</sequence>
<gene>
    <name evidence="3" type="ORF">FIBSPDRAFT_1038281</name>
</gene>
<evidence type="ECO:0000256" key="2">
    <source>
        <dbReference type="SAM" id="Phobius"/>
    </source>
</evidence>
<keyword evidence="2" id="KW-1133">Transmembrane helix</keyword>
<dbReference type="OrthoDB" id="19261at2759"/>
<dbReference type="AlphaFoldDB" id="A0A166T775"/>
<dbReference type="EMBL" id="KV417494">
    <property type="protein sequence ID" value="KZP30269.1"/>
    <property type="molecule type" value="Genomic_DNA"/>
</dbReference>
<keyword evidence="2" id="KW-0812">Transmembrane</keyword>
<feature type="transmembrane region" description="Helical" evidence="2">
    <location>
        <begin position="82"/>
        <end position="99"/>
    </location>
</feature>
<proteinExistence type="predicted"/>
<name>A0A166T775_9AGAM</name>
<organism evidence="3 4">
    <name type="scientific">Athelia psychrophila</name>
    <dbReference type="NCBI Taxonomy" id="1759441"/>
    <lineage>
        <taxon>Eukaryota</taxon>
        <taxon>Fungi</taxon>
        <taxon>Dikarya</taxon>
        <taxon>Basidiomycota</taxon>
        <taxon>Agaricomycotina</taxon>
        <taxon>Agaricomycetes</taxon>
        <taxon>Agaricomycetidae</taxon>
        <taxon>Atheliales</taxon>
        <taxon>Atheliaceae</taxon>
        <taxon>Athelia</taxon>
    </lineage>
</organism>
<feature type="compositionally biased region" description="Gly residues" evidence="1">
    <location>
        <begin position="175"/>
        <end position="186"/>
    </location>
</feature>
<keyword evidence="2" id="KW-0472">Membrane</keyword>
<feature type="region of interest" description="Disordered" evidence="1">
    <location>
        <begin position="174"/>
        <end position="206"/>
    </location>
</feature>
<evidence type="ECO:0000313" key="3">
    <source>
        <dbReference type="EMBL" id="KZP30269.1"/>
    </source>
</evidence>
<accession>A0A166T775</accession>
<protein>
    <submittedName>
        <fullName evidence="3">Uncharacterized protein</fullName>
    </submittedName>
</protein>
<evidence type="ECO:0000313" key="4">
    <source>
        <dbReference type="Proteomes" id="UP000076532"/>
    </source>
</evidence>